<dbReference type="AlphaFoldDB" id="A0A6C0CSR3"/>
<organism evidence="1">
    <name type="scientific">viral metagenome</name>
    <dbReference type="NCBI Taxonomy" id="1070528"/>
    <lineage>
        <taxon>unclassified sequences</taxon>
        <taxon>metagenomes</taxon>
        <taxon>organismal metagenomes</taxon>
    </lineage>
</organism>
<proteinExistence type="predicted"/>
<dbReference type="EMBL" id="MN739469">
    <property type="protein sequence ID" value="QHT06525.1"/>
    <property type="molecule type" value="Genomic_DNA"/>
</dbReference>
<reference evidence="1" key="1">
    <citation type="journal article" date="2020" name="Nature">
        <title>Giant virus diversity and host interactions through global metagenomics.</title>
        <authorList>
            <person name="Schulz F."/>
            <person name="Roux S."/>
            <person name="Paez-Espino D."/>
            <person name="Jungbluth S."/>
            <person name="Walsh D.A."/>
            <person name="Denef V.J."/>
            <person name="McMahon K.D."/>
            <person name="Konstantinidis K.T."/>
            <person name="Eloe-Fadrosh E.A."/>
            <person name="Kyrpides N.C."/>
            <person name="Woyke T."/>
        </authorList>
    </citation>
    <scope>NUCLEOTIDE SEQUENCE</scope>
    <source>
        <strain evidence="1">GVMAG-M-3300021425-30</strain>
    </source>
</reference>
<protein>
    <submittedName>
        <fullName evidence="1">Uncharacterized protein</fullName>
    </submittedName>
</protein>
<accession>A0A6C0CSR3</accession>
<evidence type="ECO:0000313" key="1">
    <source>
        <dbReference type="EMBL" id="QHT06525.1"/>
    </source>
</evidence>
<sequence>MTCFWDSILSCLTIEDFKLLGSDRKLKREELILSLKNKNCLTDTLWQGNKLREQEKKEHFEAVKCYNIKGIYKGHLTSICDSFLLLLCHVLKLNINHRYLNTNINYRIEGARKTLSFKSNRGHFSR</sequence>
<name>A0A6C0CSR3_9ZZZZ</name>